<dbReference type="RefSeq" id="WP_044732576.1">
    <property type="nucleotide sequence ID" value="NZ_JYBP01000003.1"/>
</dbReference>
<dbReference type="Proteomes" id="UP000032522">
    <property type="component" value="Unassembled WGS sequence"/>
</dbReference>
<feature type="transmembrane region" description="Helical" evidence="1">
    <location>
        <begin position="20"/>
        <end position="38"/>
    </location>
</feature>
<feature type="transmembrane region" description="Helical" evidence="1">
    <location>
        <begin position="77"/>
        <end position="106"/>
    </location>
</feature>
<dbReference type="OrthoDB" id="2879577at2"/>
<keyword evidence="1" id="KW-0812">Transmembrane</keyword>
<reference evidence="2 3" key="1">
    <citation type="submission" date="2015-01" db="EMBL/GenBank/DDBJ databases">
        <authorList>
            <person name="Filippidou S."/>
            <person name="Jeanneret N."/>
            <person name="Russel-Delif L."/>
            <person name="Junier T."/>
            <person name="Wunderlin T."/>
            <person name="Molina V."/>
            <person name="Johnson S.L."/>
            <person name="Davenport K.W."/>
            <person name="Chain P.S."/>
            <person name="Dorador C."/>
            <person name="Junier P."/>
        </authorList>
    </citation>
    <scope>NUCLEOTIDE SEQUENCE [LARGE SCALE GENOMIC DNA]</scope>
    <source>
        <strain evidence="2 3">Et7/4</strain>
    </source>
</reference>
<comment type="caution">
    <text evidence="2">The sequence shown here is derived from an EMBL/GenBank/DDBJ whole genome shotgun (WGS) entry which is preliminary data.</text>
</comment>
<proteinExistence type="predicted"/>
<dbReference type="Pfam" id="PF19609">
    <property type="entry name" value="DUF6114"/>
    <property type="match status" value="1"/>
</dbReference>
<evidence type="ECO:0000313" key="3">
    <source>
        <dbReference type="Proteomes" id="UP000032522"/>
    </source>
</evidence>
<keyword evidence="1" id="KW-1133">Transmembrane helix</keyword>
<protein>
    <submittedName>
        <fullName evidence="2">Uncharacterized protein</fullName>
    </submittedName>
</protein>
<organism evidence="2 3">
    <name type="scientific">Geobacillus kaustophilus</name>
    <dbReference type="NCBI Taxonomy" id="1462"/>
    <lineage>
        <taxon>Bacteria</taxon>
        <taxon>Bacillati</taxon>
        <taxon>Bacillota</taxon>
        <taxon>Bacilli</taxon>
        <taxon>Bacillales</taxon>
        <taxon>Anoxybacillaceae</taxon>
        <taxon>Geobacillus</taxon>
        <taxon>Geobacillus thermoleovorans group</taxon>
    </lineage>
</organism>
<evidence type="ECO:0000256" key="1">
    <source>
        <dbReference type="SAM" id="Phobius"/>
    </source>
</evidence>
<dbReference type="PATRIC" id="fig|1462.6.peg.3415"/>
<accession>A0A0D8BVX9</accession>
<sequence>MNTIRSCWQAFGRWRRRRPFWGATFLLLSSLVILWIPMQLYEISLVPGSMVFAGFFLGGMVMLMAILSYTMPRLSTLLGIIGMFSAILSIMGALGGFLVGTILGIIGGALCVSWRPQWAEADVPMAHSETAADKEPSAAAAD</sequence>
<dbReference type="EMBL" id="JYBP01000003">
    <property type="protein sequence ID" value="KJE27552.1"/>
    <property type="molecule type" value="Genomic_DNA"/>
</dbReference>
<name>A0A0D8BVX9_GEOKU</name>
<dbReference type="InterPro" id="IPR046096">
    <property type="entry name" value="DUF6114"/>
</dbReference>
<feature type="transmembrane region" description="Helical" evidence="1">
    <location>
        <begin position="50"/>
        <end position="70"/>
    </location>
</feature>
<dbReference type="AlphaFoldDB" id="A0A0D8BVX9"/>
<gene>
    <name evidence="2" type="ORF">LG52_3113</name>
</gene>
<keyword evidence="1" id="KW-0472">Membrane</keyword>
<evidence type="ECO:0000313" key="2">
    <source>
        <dbReference type="EMBL" id="KJE27552.1"/>
    </source>
</evidence>